<evidence type="ECO:0000256" key="1">
    <source>
        <dbReference type="ARBA" id="ARBA00023015"/>
    </source>
</evidence>
<dbReference type="Proteomes" id="UP000256977">
    <property type="component" value="Unassembled WGS sequence"/>
</dbReference>
<dbReference type="PRINTS" id="PR00032">
    <property type="entry name" value="HTHARAC"/>
</dbReference>
<proteinExistence type="predicted"/>
<dbReference type="Pfam" id="PF12833">
    <property type="entry name" value="HTH_18"/>
    <property type="match status" value="1"/>
</dbReference>
<dbReference type="SUPFAM" id="SSF46689">
    <property type="entry name" value="Homeodomain-like"/>
    <property type="match status" value="2"/>
</dbReference>
<reference evidence="5 6" key="1">
    <citation type="submission" date="2018-07" db="EMBL/GenBank/DDBJ databases">
        <title>Genomic Encyclopedia of Type Strains, Phase III (KMG-III): the genomes of soil and plant-associated and newly described type strains.</title>
        <authorList>
            <person name="Whitman W."/>
        </authorList>
    </citation>
    <scope>NUCLEOTIDE SEQUENCE [LARGE SCALE GENOMIC DNA]</scope>
    <source>
        <strain evidence="5 6">CECT 7287</strain>
    </source>
</reference>
<keyword evidence="3" id="KW-0804">Transcription</keyword>
<sequence length="247" mass="28351">MGKVLWVEDAPVVRTEKSDATGRSASDFDEWKEQALVRCLKVGTPDELRMAVGDIFDSFAEPAAARKEMQISLLMVLAAVLKTAKEAHVNLDDWFGELSIVEIFRLYDLPAVKGWLYEVCLVVQRQMIGHRQHTFKEIIKKAISYTREHYGDPTISVQRICSQLHVSSGYFSSLFKKEVKMTFVHYVMNIRMEKAMELLRSTELKAFEIAERVGFANPHYFSFCFKKRVGVSPSEYRARTVVEGPWV</sequence>
<evidence type="ECO:0000256" key="2">
    <source>
        <dbReference type="ARBA" id="ARBA00023125"/>
    </source>
</evidence>
<accession>A0A3D9INQ7</accession>
<dbReference type="InterPro" id="IPR018060">
    <property type="entry name" value="HTH_AraC"/>
</dbReference>
<dbReference type="InterPro" id="IPR009057">
    <property type="entry name" value="Homeodomain-like_sf"/>
</dbReference>
<dbReference type="EMBL" id="QRDZ01000026">
    <property type="protein sequence ID" value="RED63423.1"/>
    <property type="molecule type" value="Genomic_DNA"/>
</dbReference>
<gene>
    <name evidence="5" type="ORF">DFP98_12699</name>
</gene>
<evidence type="ECO:0000259" key="4">
    <source>
        <dbReference type="PROSITE" id="PS01124"/>
    </source>
</evidence>
<name>A0A3D9INQ7_9BACL</name>
<dbReference type="GO" id="GO:0043565">
    <property type="term" value="F:sequence-specific DNA binding"/>
    <property type="evidence" value="ECO:0007669"/>
    <property type="project" value="InterPro"/>
</dbReference>
<keyword evidence="6" id="KW-1185">Reference proteome</keyword>
<evidence type="ECO:0000313" key="6">
    <source>
        <dbReference type="Proteomes" id="UP000256977"/>
    </source>
</evidence>
<evidence type="ECO:0000313" key="5">
    <source>
        <dbReference type="EMBL" id="RED63423.1"/>
    </source>
</evidence>
<dbReference type="SMART" id="SM00342">
    <property type="entry name" value="HTH_ARAC"/>
    <property type="match status" value="1"/>
</dbReference>
<dbReference type="PANTHER" id="PTHR43280:SF28">
    <property type="entry name" value="HTH-TYPE TRANSCRIPTIONAL ACTIVATOR RHAS"/>
    <property type="match status" value="1"/>
</dbReference>
<dbReference type="OrthoDB" id="9794370at2"/>
<keyword evidence="2" id="KW-0238">DNA-binding</keyword>
<evidence type="ECO:0000256" key="3">
    <source>
        <dbReference type="ARBA" id="ARBA00023163"/>
    </source>
</evidence>
<dbReference type="GO" id="GO:0003700">
    <property type="term" value="F:DNA-binding transcription factor activity"/>
    <property type="evidence" value="ECO:0007669"/>
    <property type="project" value="InterPro"/>
</dbReference>
<protein>
    <submittedName>
        <fullName evidence="5">Helix-turn-helix protein</fullName>
    </submittedName>
</protein>
<dbReference type="InterPro" id="IPR020449">
    <property type="entry name" value="Tscrpt_reg_AraC-type_HTH"/>
</dbReference>
<comment type="caution">
    <text evidence="5">The sequence shown here is derived from an EMBL/GenBank/DDBJ whole genome shotgun (WGS) entry which is preliminary data.</text>
</comment>
<organism evidence="5 6">
    <name type="scientific">Cohnella phaseoli</name>
    <dbReference type="NCBI Taxonomy" id="456490"/>
    <lineage>
        <taxon>Bacteria</taxon>
        <taxon>Bacillati</taxon>
        <taxon>Bacillota</taxon>
        <taxon>Bacilli</taxon>
        <taxon>Bacillales</taxon>
        <taxon>Paenibacillaceae</taxon>
        <taxon>Cohnella</taxon>
    </lineage>
</organism>
<dbReference type="PANTHER" id="PTHR43280">
    <property type="entry name" value="ARAC-FAMILY TRANSCRIPTIONAL REGULATOR"/>
    <property type="match status" value="1"/>
</dbReference>
<dbReference type="Gene3D" id="1.10.10.60">
    <property type="entry name" value="Homeodomain-like"/>
    <property type="match status" value="2"/>
</dbReference>
<feature type="domain" description="HTH araC/xylS-type" evidence="4">
    <location>
        <begin position="140"/>
        <end position="239"/>
    </location>
</feature>
<dbReference type="AlphaFoldDB" id="A0A3D9INQ7"/>
<dbReference type="RefSeq" id="WP_116063783.1">
    <property type="nucleotide sequence ID" value="NZ_QRDZ01000026.1"/>
</dbReference>
<dbReference type="PROSITE" id="PS01124">
    <property type="entry name" value="HTH_ARAC_FAMILY_2"/>
    <property type="match status" value="1"/>
</dbReference>
<keyword evidence="1" id="KW-0805">Transcription regulation</keyword>